<dbReference type="SUPFAM" id="SSF52047">
    <property type="entry name" value="RNI-like"/>
    <property type="match status" value="1"/>
</dbReference>
<protein>
    <recommendedName>
        <fullName evidence="4">F-box domain-containing protein</fullName>
    </recommendedName>
</protein>
<reference evidence="2 3" key="1">
    <citation type="journal article" date="2016" name="Mol. Biol. Evol.">
        <title>Comparative Genomics of Early-Diverging Mushroom-Forming Fungi Provides Insights into the Origins of Lignocellulose Decay Capabilities.</title>
        <authorList>
            <person name="Nagy L.G."/>
            <person name="Riley R."/>
            <person name="Tritt A."/>
            <person name="Adam C."/>
            <person name="Daum C."/>
            <person name="Floudas D."/>
            <person name="Sun H."/>
            <person name="Yadav J.S."/>
            <person name="Pangilinan J."/>
            <person name="Larsson K.H."/>
            <person name="Matsuura K."/>
            <person name="Barry K."/>
            <person name="Labutti K."/>
            <person name="Kuo R."/>
            <person name="Ohm R.A."/>
            <person name="Bhattacharya S.S."/>
            <person name="Shirouzu T."/>
            <person name="Yoshinaga Y."/>
            <person name="Martin F.M."/>
            <person name="Grigoriev I.V."/>
            <person name="Hibbett D.S."/>
        </authorList>
    </citation>
    <scope>NUCLEOTIDE SEQUENCE [LARGE SCALE GENOMIC DNA]</scope>
    <source>
        <strain evidence="2 3">HHB12029</strain>
    </source>
</reference>
<sequence>MTVPSQLHVAWKDRIVADQATMDDTTAQLLAARHECQLAEDALTLAAAKVEHLQAEVRLLEQRQSAATEQLARSRAASLRIAVCNLPDDVIRCVFICCAELPDIKWEKFGHGSYNHGRATLPFSLAAVCTRWRRVALDYGGLWTYISLPSIHPGNTDDRQLGFHHNRIETLLLRSQMFLLDVLLDMSPFDGESTWISSVFSSVCSHTDRWRRVEISFPYECERDIASVFAGPLPKLKQLSLLGPATLSLEDENTYFIPHAPLLEDLDLSHTGMTVSPVHEGFPSLLSLAINDDISSESLQQLLELSKATLQVLDLNVGFPARCLSSLSLPNLRTLVLHLELFFVTAQPERTVNFNASSLSALTLRSNDLMFDNDLLVLLEHVSATVTNLTLYDVVHPRYIDTLARLRNLSQIVFGTQIMRCDVHDQFLVVLAKQIPTVWPRLQTIVFCNAEIMSPGSHGNGIMQLVAARNVAPKSAVLSSVVETSDSEHPRRIREVQLPIDTPKWTVAEVERLLAITS</sequence>
<accession>A0A165KI80</accession>
<organism evidence="2 3">
    <name type="scientific">Exidia glandulosa HHB12029</name>
    <dbReference type="NCBI Taxonomy" id="1314781"/>
    <lineage>
        <taxon>Eukaryota</taxon>
        <taxon>Fungi</taxon>
        <taxon>Dikarya</taxon>
        <taxon>Basidiomycota</taxon>
        <taxon>Agaricomycotina</taxon>
        <taxon>Agaricomycetes</taxon>
        <taxon>Auriculariales</taxon>
        <taxon>Exidiaceae</taxon>
        <taxon>Exidia</taxon>
    </lineage>
</organism>
<dbReference type="Gene3D" id="3.80.10.10">
    <property type="entry name" value="Ribonuclease Inhibitor"/>
    <property type="match status" value="1"/>
</dbReference>
<proteinExistence type="predicted"/>
<feature type="coiled-coil region" evidence="1">
    <location>
        <begin position="36"/>
        <end position="70"/>
    </location>
</feature>
<dbReference type="Proteomes" id="UP000077266">
    <property type="component" value="Unassembled WGS sequence"/>
</dbReference>
<gene>
    <name evidence="2" type="ORF">EXIGLDRAFT_733298</name>
</gene>
<name>A0A165KI80_EXIGL</name>
<keyword evidence="1" id="KW-0175">Coiled coil</keyword>
<dbReference type="EMBL" id="KV425943">
    <property type="protein sequence ID" value="KZV96372.1"/>
    <property type="molecule type" value="Genomic_DNA"/>
</dbReference>
<keyword evidence="3" id="KW-1185">Reference proteome</keyword>
<evidence type="ECO:0000256" key="1">
    <source>
        <dbReference type="SAM" id="Coils"/>
    </source>
</evidence>
<dbReference type="AlphaFoldDB" id="A0A165KI80"/>
<dbReference type="InParanoid" id="A0A165KI80"/>
<evidence type="ECO:0000313" key="2">
    <source>
        <dbReference type="EMBL" id="KZV96372.1"/>
    </source>
</evidence>
<dbReference type="OrthoDB" id="3221235at2759"/>
<dbReference type="InterPro" id="IPR032675">
    <property type="entry name" value="LRR_dom_sf"/>
</dbReference>
<evidence type="ECO:0000313" key="3">
    <source>
        <dbReference type="Proteomes" id="UP000077266"/>
    </source>
</evidence>
<evidence type="ECO:0008006" key="4">
    <source>
        <dbReference type="Google" id="ProtNLM"/>
    </source>
</evidence>